<feature type="transmembrane region" description="Helical" evidence="5">
    <location>
        <begin position="125"/>
        <end position="148"/>
    </location>
</feature>
<feature type="transmembrane region" description="Helical" evidence="5">
    <location>
        <begin position="449"/>
        <end position="469"/>
    </location>
</feature>
<dbReference type="Proteomes" id="UP000774617">
    <property type="component" value="Unassembled WGS sequence"/>
</dbReference>
<comment type="caution">
    <text evidence="7">The sequence shown here is derived from an EMBL/GenBank/DDBJ whole genome shotgun (WGS) entry which is preliminary data.</text>
</comment>
<evidence type="ECO:0000256" key="3">
    <source>
        <dbReference type="ARBA" id="ARBA00022989"/>
    </source>
</evidence>
<dbReference type="SUPFAM" id="SSF103473">
    <property type="entry name" value="MFS general substrate transporter"/>
    <property type="match status" value="1"/>
</dbReference>
<dbReference type="InterPro" id="IPR020846">
    <property type="entry name" value="MFS_dom"/>
</dbReference>
<dbReference type="InterPro" id="IPR011701">
    <property type="entry name" value="MFS"/>
</dbReference>
<reference evidence="7 8" key="1">
    <citation type="journal article" date="2021" name="Nat. Commun.">
        <title>Genetic determinants of endophytism in the Arabidopsis root mycobiome.</title>
        <authorList>
            <person name="Mesny F."/>
            <person name="Miyauchi S."/>
            <person name="Thiergart T."/>
            <person name="Pickel B."/>
            <person name="Atanasova L."/>
            <person name="Karlsson M."/>
            <person name="Huettel B."/>
            <person name="Barry K.W."/>
            <person name="Haridas S."/>
            <person name="Chen C."/>
            <person name="Bauer D."/>
            <person name="Andreopoulos W."/>
            <person name="Pangilinan J."/>
            <person name="LaButti K."/>
            <person name="Riley R."/>
            <person name="Lipzen A."/>
            <person name="Clum A."/>
            <person name="Drula E."/>
            <person name="Henrissat B."/>
            <person name="Kohler A."/>
            <person name="Grigoriev I.V."/>
            <person name="Martin F.M."/>
            <person name="Hacquard S."/>
        </authorList>
    </citation>
    <scope>NUCLEOTIDE SEQUENCE [LARGE SCALE GENOMIC DNA]</scope>
    <source>
        <strain evidence="7 8">MPI-SDFR-AT-0080</strain>
    </source>
</reference>
<keyword evidence="3 5" id="KW-1133">Transmembrane helix</keyword>
<feature type="transmembrane region" description="Helical" evidence="5">
    <location>
        <begin position="160"/>
        <end position="180"/>
    </location>
</feature>
<dbReference type="InterPro" id="IPR036259">
    <property type="entry name" value="MFS_trans_sf"/>
</dbReference>
<feature type="domain" description="Major facilitator superfamily (MFS) profile" evidence="6">
    <location>
        <begin position="39"/>
        <end position="479"/>
    </location>
</feature>
<keyword evidence="4 5" id="KW-0472">Membrane</keyword>
<feature type="transmembrane region" description="Helical" evidence="5">
    <location>
        <begin position="32"/>
        <end position="52"/>
    </location>
</feature>
<dbReference type="Pfam" id="PF07690">
    <property type="entry name" value="MFS_1"/>
    <property type="match status" value="1"/>
</dbReference>
<proteinExistence type="predicted"/>
<feature type="transmembrane region" description="Helical" evidence="5">
    <location>
        <begin position="281"/>
        <end position="298"/>
    </location>
</feature>
<dbReference type="EMBL" id="JAGTJR010000020">
    <property type="protein sequence ID" value="KAH7044669.1"/>
    <property type="molecule type" value="Genomic_DNA"/>
</dbReference>
<feature type="transmembrane region" description="Helical" evidence="5">
    <location>
        <begin position="318"/>
        <end position="343"/>
    </location>
</feature>
<dbReference type="PANTHER" id="PTHR23507:SF1">
    <property type="entry name" value="FI18259P1-RELATED"/>
    <property type="match status" value="1"/>
</dbReference>
<sequence>MGHTDISENTPLLGGKSSQCNIPERSAHTQKVLRLVCGLLAVLDLAVFLAVAPQTKIFEQIVCTAFYEQARGLSTDLDDERCKTEAVQSEVAFIIGWKDTLDQIPSTLFAIMWGTAADRFGRKPVLLLSLLGCLLADLWVKAICAYHRRAPLRLVWASGLWQLIGGGAQVSSSMFFVVIADVFTEESRVSAFSYLAGTALLSETLATPLSAALMQRSPWIPFWLSTVVLAFGFVLAWFLPETGCKGSAVELPNQNIAAQDERTFCSRVERIIHTATRDTRIVLLLYVFLVAALSRQVLPQLIFYGSNRFKWSISEQSSLLISLRAAVNLLLLLVLLPAASKLLTRYGVRGNLKDLRVSQTSGALLALGSALIFLAPVPAVAVGGVVILALGSAFHLAARSLITSLSLPQHVATIYSIISFVIALGTLLAGPLLANILQLGMKAGKEWTGLPFGAVCVLYLTALCAISFVKLGTNSPTAPIFYDEL</sequence>
<protein>
    <submittedName>
        <fullName evidence="7">Major facilitator superfamily domain-containing protein</fullName>
    </submittedName>
</protein>
<organism evidence="7 8">
    <name type="scientific">Macrophomina phaseolina</name>
    <dbReference type="NCBI Taxonomy" id="35725"/>
    <lineage>
        <taxon>Eukaryota</taxon>
        <taxon>Fungi</taxon>
        <taxon>Dikarya</taxon>
        <taxon>Ascomycota</taxon>
        <taxon>Pezizomycotina</taxon>
        <taxon>Dothideomycetes</taxon>
        <taxon>Dothideomycetes incertae sedis</taxon>
        <taxon>Botryosphaeriales</taxon>
        <taxon>Botryosphaeriaceae</taxon>
        <taxon>Macrophomina</taxon>
    </lineage>
</organism>
<feature type="transmembrane region" description="Helical" evidence="5">
    <location>
        <begin position="414"/>
        <end position="437"/>
    </location>
</feature>
<accession>A0ABQ8G4V7</accession>
<gene>
    <name evidence="7" type="ORF">B0J12DRAFT_604050</name>
</gene>
<evidence type="ECO:0000313" key="8">
    <source>
        <dbReference type="Proteomes" id="UP000774617"/>
    </source>
</evidence>
<evidence type="ECO:0000256" key="4">
    <source>
        <dbReference type="ARBA" id="ARBA00023136"/>
    </source>
</evidence>
<evidence type="ECO:0000313" key="7">
    <source>
        <dbReference type="EMBL" id="KAH7044669.1"/>
    </source>
</evidence>
<feature type="transmembrane region" description="Helical" evidence="5">
    <location>
        <begin position="192"/>
        <end position="214"/>
    </location>
</feature>
<name>A0ABQ8G4V7_9PEZI</name>
<comment type="subcellular location">
    <subcellularLocation>
        <location evidence="1">Membrane</location>
        <topology evidence="1">Multi-pass membrane protein</topology>
    </subcellularLocation>
</comment>
<evidence type="ECO:0000256" key="5">
    <source>
        <dbReference type="SAM" id="Phobius"/>
    </source>
</evidence>
<dbReference type="PROSITE" id="PS50850">
    <property type="entry name" value="MFS"/>
    <property type="match status" value="1"/>
</dbReference>
<dbReference type="Gene3D" id="1.20.1250.20">
    <property type="entry name" value="MFS general substrate transporter like domains"/>
    <property type="match status" value="1"/>
</dbReference>
<keyword evidence="2 5" id="KW-0812">Transmembrane</keyword>
<feature type="transmembrane region" description="Helical" evidence="5">
    <location>
        <begin position="220"/>
        <end position="239"/>
    </location>
</feature>
<evidence type="ECO:0000256" key="1">
    <source>
        <dbReference type="ARBA" id="ARBA00004141"/>
    </source>
</evidence>
<dbReference type="PANTHER" id="PTHR23507">
    <property type="entry name" value="ZGC:174356"/>
    <property type="match status" value="1"/>
</dbReference>
<evidence type="ECO:0000256" key="2">
    <source>
        <dbReference type="ARBA" id="ARBA00022692"/>
    </source>
</evidence>
<evidence type="ECO:0000259" key="6">
    <source>
        <dbReference type="PROSITE" id="PS50850"/>
    </source>
</evidence>
<keyword evidence="8" id="KW-1185">Reference proteome</keyword>
<feature type="transmembrane region" description="Helical" evidence="5">
    <location>
        <begin position="364"/>
        <end position="394"/>
    </location>
</feature>